<evidence type="ECO:0000313" key="3">
    <source>
        <dbReference type="EMBL" id="SPW56478.1"/>
    </source>
</evidence>
<dbReference type="EC" id="2.3.-.-" evidence="3"/>
<keyword evidence="1" id="KW-0472">Membrane</keyword>
<evidence type="ECO:0000313" key="4">
    <source>
        <dbReference type="Proteomes" id="UP000250561"/>
    </source>
</evidence>
<dbReference type="Proteomes" id="UP000250561">
    <property type="component" value="Unassembled WGS sequence"/>
</dbReference>
<dbReference type="SUPFAM" id="SSF69593">
    <property type="entry name" value="Glycerol-3-phosphate (1)-acyltransferase"/>
    <property type="match status" value="1"/>
</dbReference>
<feature type="transmembrane region" description="Helical" evidence="1">
    <location>
        <begin position="47"/>
        <end position="80"/>
    </location>
</feature>
<dbReference type="AlphaFoldDB" id="A0A2X1K9L4"/>
<dbReference type="Pfam" id="PF01553">
    <property type="entry name" value="Acyltransferase"/>
    <property type="match status" value="1"/>
</dbReference>
<dbReference type="PANTHER" id="PTHR10983">
    <property type="entry name" value="1-ACYLGLYCEROL-3-PHOSPHATE ACYLTRANSFERASE-RELATED"/>
    <property type="match status" value="1"/>
</dbReference>
<dbReference type="EMBL" id="UARS01000011">
    <property type="protein sequence ID" value="SPW56478.1"/>
    <property type="molecule type" value="Genomic_DNA"/>
</dbReference>
<evidence type="ECO:0000256" key="1">
    <source>
        <dbReference type="SAM" id="Phobius"/>
    </source>
</evidence>
<keyword evidence="1" id="KW-0812">Transmembrane</keyword>
<dbReference type="SMART" id="SM00563">
    <property type="entry name" value="PlsC"/>
    <property type="match status" value="1"/>
</dbReference>
<sequence>MDRYELFFSLKDHPLFGSFSAKICALRFFSALSMANLLNKFIMTRILAAITLLLSIVLTILVTIFCSVPIIIAGIVKLLLPVPVIWRKVSRFCDFMMYCWCEGLAVLLHLNPHLQWEVHGLEGLSKKNWYLLICNHRSWADIVVLCVLFRKHIPMNKYFLKQQLAWVPFLGLACWSLDMPFMKRYSRAYLLRHPERRGKDVETTRRSCEKFRLHPTTIVNFVEGSRFTQEKHQQTHSTFQNLLPPKAAGIAMALNVLGKQFDKLLNVTLCYPDNNRQPFFDMLSGKLTRIVVHVDLQPIADELHGDYINDKSFKRHFQQWLNSLWQEKDRLLTSLMSSQRQNK</sequence>
<dbReference type="NCBIfam" id="NF010621">
    <property type="entry name" value="PRK14014.1"/>
    <property type="match status" value="1"/>
</dbReference>
<keyword evidence="3" id="KW-0012">Acyltransferase</keyword>
<dbReference type="GO" id="GO:0005886">
    <property type="term" value="C:plasma membrane"/>
    <property type="evidence" value="ECO:0007669"/>
    <property type="project" value="TreeGrafter"/>
</dbReference>
<keyword evidence="1" id="KW-1133">Transmembrane helix</keyword>
<accession>A0A2X1K9L4</accession>
<protein>
    <submittedName>
        <fullName evidence="3">Acyltransferase</fullName>
        <ecNumber evidence="3">2.3.-.-</ecNumber>
    </submittedName>
</protein>
<keyword evidence="3" id="KW-0808">Transferase</keyword>
<proteinExistence type="predicted"/>
<feature type="domain" description="Phospholipid/glycerol acyltransferase" evidence="2">
    <location>
        <begin position="130"/>
        <end position="257"/>
    </location>
</feature>
<name>A0A2X1K9L4_ECOLX</name>
<organism evidence="3 4">
    <name type="scientific">Escherichia coli</name>
    <dbReference type="NCBI Taxonomy" id="562"/>
    <lineage>
        <taxon>Bacteria</taxon>
        <taxon>Pseudomonadati</taxon>
        <taxon>Pseudomonadota</taxon>
        <taxon>Gammaproteobacteria</taxon>
        <taxon>Enterobacterales</taxon>
        <taxon>Enterobacteriaceae</taxon>
        <taxon>Escherichia</taxon>
    </lineage>
</organism>
<evidence type="ECO:0000259" key="2">
    <source>
        <dbReference type="SMART" id="SM00563"/>
    </source>
</evidence>
<dbReference type="GO" id="GO:0016746">
    <property type="term" value="F:acyltransferase activity"/>
    <property type="evidence" value="ECO:0007669"/>
    <property type="project" value="UniProtKB-KW"/>
</dbReference>
<gene>
    <name evidence="3" type="primary">yihG</name>
    <name evidence="3" type="ORF">NCTC11126_05279</name>
</gene>
<dbReference type="CDD" id="cd07990">
    <property type="entry name" value="LPLAT_LCLAT1-like"/>
    <property type="match status" value="1"/>
</dbReference>
<dbReference type="InterPro" id="IPR002123">
    <property type="entry name" value="Plipid/glycerol_acylTrfase"/>
</dbReference>
<feature type="transmembrane region" description="Helical" evidence="1">
    <location>
        <begin position="15"/>
        <end position="35"/>
    </location>
</feature>
<reference evidence="3 4" key="1">
    <citation type="submission" date="2018-06" db="EMBL/GenBank/DDBJ databases">
        <authorList>
            <consortium name="Pathogen Informatics"/>
            <person name="Doyle S."/>
        </authorList>
    </citation>
    <scope>NUCLEOTIDE SEQUENCE [LARGE SCALE GENOMIC DNA]</scope>
    <source>
        <strain evidence="3 4">NCTC11126</strain>
    </source>
</reference>
<dbReference type="PANTHER" id="PTHR10983:SF15">
    <property type="entry name" value="ACYLTRANSFERASE YIHG-RELATED"/>
    <property type="match status" value="1"/>
</dbReference>